<keyword evidence="6 8" id="KW-0472">Membrane</keyword>
<feature type="domain" description="Membrane transport protein MMPL" evidence="9">
    <location>
        <begin position="68"/>
        <end position="395"/>
    </location>
</feature>
<reference evidence="10 11" key="1">
    <citation type="submission" date="2017-01" db="EMBL/GenBank/DDBJ databases">
        <authorList>
            <person name="Mah S.A."/>
            <person name="Swanson W.J."/>
            <person name="Moy G.W."/>
            <person name="Vacquier V.D."/>
        </authorList>
    </citation>
    <scope>NUCLEOTIDE SEQUENCE [LARGE SCALE GENOMIC DNA]</scope>
    <source>
        <strain evidence="10 11">CPCC 203464</strain>
    </source>
</reference>
<evidence type="ECO:0000259" key="9">
    <source>
        <dbReference type="Pfam" id="PF03176"/>
    </source>
</evidence>
<feature type="transmembrane region" description="Helical" evidence="8">
    <location>
        <begin position="805"/>
        <end position="829"/>
    </location>
</feature>
<evidence type="ECO:0000256" key="3">
    <source>
        <dbReference type="ARBA" id="ARBA00022475"/>
    </source>
</evidence>
<evidence type="ECO:0000256" key="8">
    <source>
        <dbReference type="SAM" id="Phobius"/>
    </source>
</evidence>
<dbReference type="InterPro" id="IPR050545">
    <property type="entry name" value="Mycobact_MmpL"/>
</dbReference>
<proteinExistence type="inferred from homology"/>
<keyword evidence="4 8" id="KW-0812">Transmembrane</keyword>
<feature type="transmembrane region" description="Helical" evidence="8">
    <location>
        <begin position="912"/>
        <end position="936"/>
    </location>
</feature>
<feature type="transmembrane region" description="Helical" evidence="8">
    <location>
        <begin position="233"/>
        <end position="254"/>
    </location>
</feature>
<name>A0A1N7DEI1_9NOCA</name>
<evidence type="ECO:0000256" key="5">
    <source>
        <dbReference type="ARBA" id="ARBA00022989"/>
    </source>
</evidence>
<dbReference type="GO" id="GO:0005886">
    <property type="term" value="C:plasma membrane"/>
    <property type="evidence" value="ECO:0007669"/>
    <property type="project" value="UniProtKB-SubCell"/>
</dbReference>
<dbReference type="InterPro" id="IPR004869">
    <property type="entry name" value="MMPL_dom"/>
</dbReference>
<feature type="transmembrane region" description="Helical" evidence="8">
    <location>
        <begin position="779"/>
        <end position="798"/>
    </location>
</feature>
<dbReference type="STRING" id="1344003.SAMN05445060_0577"/>
<evidence type="ECO:0000256" key="6">
    <source>
        <dbReference type="ARBA" id="ARBA00023136"/>
    </source>
</evidence>
<keyword evidence="5 8" id="KW-1133">Transmembrane helix</keyword>
<feature type="transmembrane region" description="Helical" evidence="8">
    <location>
        <begin position="392"/>
        <end position="411"/>
    </location>
</feature>
<dbReference type="EMBL" id="FTNT01000002">
    <property type="protein sequence ID" value="SIR74208.1"/>
    <property type="molecule type" value="Genomic_DNA"/>
</dbReference>
<feature type="transmembrane region" description="Helical" evidence="8">
    <location>
        <begin position="201"/>
        <end position="226"/>
    </location>
</feature>
<keyword evidence="11" id="KW-1185">Reference proteome</keyword>
<feature type="domain" description="Membrane transport protein MMPL" evidence="9">
    <location>
        <begin position="629"/>
        <end position="945"/>
    </location>
</feature>
<dbReference type="OrthoDB" id="2365435at2"/>
<comment type="similarity">
    <text evidence="2">Belongs to the resistance-nodulation-cell division (RND) (TC 2.A.6) family. MmpL subfamily.</text>
</comment>
<dbReference type="Gene3D" id="1.20.1640.10">
    <property type="entry name" value="Multidrug efflux transporter AcrB transmembrane domain"/>
    <property type="match status" value="2"/>
</dbReference>
<evidence type="ECO:0000256" key="2">
    <source>
        <dbReference type="ARBA" id="ARBA00010157"/>
    </source>
</evidence>
<dbReference type="AlphaFoldDB" id="A0A1N7DEI1"/>
<evidence type="ECO:0000256" key="7">
    <source>
        <dbReference type="SAM" id="MobiDB-lite"/>
    </source>
</evidence>
<feature type="transmembrane region" description="Helical" evidence="8">
    <location>
        <begin position="30"/>
        <end position="54"/>
    </location>
</feature>
<protein>
    <submittedName>
        <fullName evidence="10">Putative drug exporter of the RND superfamily</fullName>
    </submittedName>
</protein>
<sequence>MNLRPRRAGTGNHRAPTDAPHDAPRSAMAAVIRVAAIPLILCWIVGAGLLNIFVPQLETVIGQHAQSFLPDSAPSVQAIAKMGRAFGDRGTNNFAYLVLDSDTPLNQSARDYNNAVIARLGSDKAHVISTMNLWGDPDLAAANQSVDGKAAYTLLNLTGNMGTAQAMASTKAVREVVRDIHPPDGVSVHITGPSAVVNDELLTVGSSILLVLAMCTLLVAVVLIVVYRSLTTIALPLLTVGIGLAVARPVVALLGMHDIIGVSIFASALMSVIVLGAGADYGVFLLGRYQEARRSGLDPESSYHTAMRGTQHIIIASGVTVAGATACMCFTRLSIFSTSGLPCTVGILVTLAAALTLGPALLAFGSSRGLFEPKPQKSVRRWRRIGTAVVRWPVAVLAASMTVLVVIILLVPTMRVSYDEIGTQPADTQSRQGIAAADRHFPPNIMAPSIVIVEADHDMRNPTDLLSLSKVTNAILAVPDVNNVQGITRPLGVPLPQATLPSQLGYIGSRVDQASSLVTQRIDDLRSVSDSLDRLRTTVATARAQLAQGSAGIDDVGRSTDALTRDYAAVVTKVDTLRETAEPAEDFVRSIPRCEQSQACRAALTGFSLFDDIHRFDSPLQGISAGAHRASGTLTELSATLSSADQIIDSVSDVVLPLQSALQGLSPELSEIADFADQVRTTFGQATPNDFYFIPREAFQSHQFARALPLFFSPDGKITRMVVTPRVNGFSAEAMTVSADIVPAAVQAATRTSLAGSTVSVGGPGGTELNIAAYTREDFITSIVAAIAFVLCVVLILLRSVIAAITVIGTVALSYLSALGMSILVWQYFLHTPLHWSVAPIAFIFLVAVGADYNLLLSARMREEWGAGARTGIIRSMANTGSVVTAAGLVFGFTMFGMLAGEARNVGQIGTVVGIGLLLDTLLVRSFVIPAIATLLGRWFWWPSTPSGFVSLRTHRRR</sequence>
<organism evidence="10 11">
    <name type="scientific">Williamsia sterculiae</name>
    <dbReference type="NCBI Taxonomy" id="1344003"/>
    <lineage>
        <taxon>Bacteria</taxon>
        <taxon>Bacillati</taxon>
        <taxon>Actinomycetota</taxon>
        <taxon>Actinomycetes</taxon>
        <taxon>Mycobacteriales</taxon>
        <taxon>Nocardiaceae</taxon>
        <taxon>Williamsia</taxon>
    </lineage>
</organism>
<gene>
    <name evidence="10" type="ORF">SAMN05445060_0577</name>
</gene>
<feature type="transmembrane region" description="Helical" evidence="8">
    <location>
        <begin position="260"/>
        <end position="286"/>
    </location>
</feature>
<dbReference type="PANTHER" id="PTHR33406">
    <property type="entry name" value="MEMBRANE PROTEIN MJ1562-RELATED"/>
    <property type="match status" value="1"/>
</dbReference>
<dbReference type="Pfam" id="PF03176">
    <property type="entry name" value="MMPL"/>
    <property type="match status" value="2"/>
</dbReference>
<evidence type="ECO:0000256" key="1">
    <source>
        <dbReference type="ARBA" id="ARBA00004651"/>
    </source>
</evidence>
<feature type="region of interest" description="Disordered" evidence="7">
    <location>
        <begin position="1"/>
        <end position="23"/>
    </location>
</feature>
<feature type="transmembrane region" description="Helical" evidence="8">
    <location>
        <begin position="347"/>
        <end position="371"/>
    </location>
</feature>
<feature type="transmembrane region" description="Helical" evidence="8">
    <location>
        <begin position="835"/>
        <end position="856"/>
    </location>
</feature>
<dbReference type="PANTHER" id="PTHR33406:SF6">
    <property type="entry name" value="MEMBRANE PROTEIN YDGH-RELATED"/>
    <property type="match status" value="1"/>
</dbReference>
<feature type="transmembrane region" description="Helical" evidence="8">
    <location>
        <begin position="313"/>
        <end position="335"/>
    </location>
</feature>
<evidence type="ECO:0000256" key="4">
    <source>
        <dbReference type="ARBA" id="ARBA00022692"/>
    </source>
</evidence>
<evidence type="ECO:0000313" key="11">
    <source>
        <dbReference type="Proteomes" id="UP000186218"/>
    </source>
</evidence>
<feature type="transmembrane region" description="Helical" evidence="8">
    <location>
        <begin position="877"/>
        <end position="900"/>
    </location>
</feature>
<evidence type="ECO:0000313" key="10">
    <source>
        <dbReference type="EMBL" id="SIR74208.1"/>
    </source>
</evidence>
<accession>A0A1N7DEI1</accession>
<keyword evidence="3" id="KW-1003">Cell membrane</keyword>
<dbReference type="SUPFAM" id="SSF82866">
    <property type="entry name" value="Multidrug efflux transporter AcrB transmembrane domain"/>
    <property type="match status" value="2"/>
</dbReference>
<comment type="subcellular location">
    <subcellularLocation>
        <location evidence="1">Cell membrane</location>
        <topology evidence="1">Multi-pass membrane protein</topology>
    </subcellularLocation>
</comment>
<dbReference type="Proteomes" id="UP000186218">
    <property type="component" value="Unassembled WGS sequence"/>
</dbReference>